<dbReference type="EMBL" id="JAHHUM010000045">
    <property type="protein sequence ID" value="KAK5623163.1"/>
    <property type="molecule type" value="Genomic_DNA"/>
</dbReference>
<comment type="caution">
    <text evidence="1">The sequence shown here is derived from an EMBL/GenBank/DDBJ whole genome shotgun (WGS) entry which is preliminary data.</text>
</comment>
<gene>
    <name evidence="1" type="ORF">CRENBAI_018428</name>
</gene>
<evidence type="ECO:0000313" key="2">
    <source>
        <dbReference type="Proteomes" id="UP001311232"/>
    </source>
</evidence>
<organism evidence="1 2">
    <name type="scientific">Crenichthys baileyi</name>
    <name type="common">White River springfish</name>
    <dbReference type="NCBI Taxonomy" id="28760"/>
    <lineage>
        <taxon>Eukaryota</taxon>
        <taxon>Metazoa</taxon>
        <taxon>Chordata</taxon>
        <taxon>Craniata</taxon>
        <taxon>Vertebrata</taxon>
        <taxon>Euteleostomi</taxon>
        <taxon>Actinopterygii</taxon>
        <taxon>Neopterygii</taxon>
        <taxon>Teleostei</taxon>
        <taxon>Neoteleostei</taxon>
        <taxon>Acanthomorphata</taxon>
        <taxon>Ovalentaria</taxon>
        <taxon>Atherinomorphae</taxon>
        <taxon>Cyprinodontiformes</taxon>
        <taxon>Goodeidae</taxon>
        <taxon>Crenichthys</taxon>
    </lineage>
</organism>
<dbReference type="Proteomes" id="UP001311232">
    <property type="component" value="Unassembled WGS sequence"/>
</dbReference>
<keyword evidence="2" id="KW-1185">Reference proteome</keyword>
<accession>A0AAV9SPX9</accession>
<sequence>MPLPSPQIVLSEPACLAFLPESPSSGSVGNPTSNKLPASHGVSVRHFWISRQSDIKQLPATHGHSIRLSGSAILPRSSHFLVHTLTQDQRSNSWRRIGGYRCD</sequence>
<name>A0AAV9SPX9_9TELE</name>
<protein>
    <submittedName>
        <fullName evidence="1">Uncharacterized protein</fullName>
    </submittedName>
</protein>
<reference evidence="1 2" key="1">
    <citation type="submission" date="2021-06" db="EMBL/GenBank/DDBJ databases">
        <authorList>
            <person name="Palmer J.M."/>
        </authorList>
    </citation>
    <scope>NUCLEOTIDE SEQUENCE [LARGE SCALE GENOMIC DNA]</scope>
    <source>
        <strain evidence="1 2">MEX-2019</strain>
        <tissue evidence="1">Muscle</tissue>
    </source>
</reference>
<evidence type="ECO:0000313" key="1">
    <source>
        <dbReference type="EMBL" id="KAK5623163.1"/>
    </source>
</evidence>
<proteinExistence type="predicted"/>
<dbReference type="AlphaFoldDB" id="A0AAV9SPX9"/>